<dbReference type="InterPro" id="IPR019432">
    <property type="entry name" value="Acyltransferase_MbtK/IucB-like"/>
</dbReference>
<organism evidence="4 5">
    <name type="scientific">Cupriavidus gilardii</name>
    <dbReference type="NCBI Taxonomy" id="82541"/>
    <lineage>
        <taxon>Bacteria</taxon>
        <taxon>Pseudomonadati</taxon>
        <taxon>Pseudomonadota</taxon>
        <taxon>Betaproteobacteria</taxon>
        <taxon>Burkholderiales</taxon>
        <taxon>Burkholderiaceae</taxon>
        <taxon>Cupriavidus</taxon>
    </lineage>
</organism>
<comment type="caution">
    <text evidence="4">The sequence shown here is derived from an EMBL/GenBank/DDBJ whole genome shotgun (WGS) entry which is preliminary data.</text>
</comment>
<dbReference type="AlphaFoldDB" id="A0A849B3J1"/>
<dbReference type="PANTHER" id="PTHR31438">
    <property type="entry name" value="LYSINE N-ACYLTRANSFERASE C17G9.06C-RELATED"/>
    <property type="match status" value="1"/>
</dbReference>
<dbReference type="InterPro" id="IPR016181">
    <property type="entry name" value="Acyl_CoA_acyltransferase"/>
</dbReference>
<gene>
    <name evidence="4" type="ORF">HLB16_03940</name>
</gene>
<comment type="pathway">
    <text evidence="1">Siderophore biosynthesis.</text>
</comment>
<dbReference type="SUPFAM" id="SSF55729">
    <property type="entry name" value="Acyl-CoA N-acyltransferases (Nat)"/>
    <property type="match status" value="1"/>
</dbReference>
<feature type="compositionally biased region" description="Polar residues" evidence="2">
    <location>
        <begin position="1"/>
        <end position="15"/>
    </location>
</feature>
<evidence type="ECO:0000256" key="1">
    <source>
        <dbReference type="ARBA" id="ARBA00004924"/>
    </source>
</evidence>
<dbReference type="Proteomes" id="UP000542973">
    <property type="component" value="Unassembled WGS sequence"/>
</dbReference>
<dbReference type="GO" id="GO:0019290">
    <property type="term" value="P:siderophore biosynthetic process"/>
    <property type="evidence" value="ECO:0007669"/>
    <property type="project" value="InterPro"/>
</dbReference>
<evidence type="ECO:0000256" key="2">
    <source>
        <dbReference type="SAM" id="MobiDB-lite"/>
    </source>
</evidence>
<keyword evidence="4" id="KW-0808">Transferase</keyword>
<dbReference type="PANTHER" id="PTHR31438:SF1">
    <property type="entry name" value="LYSINE N-ACYLTRANSFERASE C17G9.06C-RELATED"/>
    <property type="match status" value="1"/>
</dbReference>
<dbReference type="Gene3D" id="3.40.630.30">
    <property type="match status" value="1"/>
</dbReference>
<reference evidence="4 5" key="1">
    <citation type="submission" date="2020-05" db="EMBL/GenBank/DDBJ databases">
        <title>MicrobeNet Type strains.</title>
        <authorList>
            <person name="Nicholson A.C."/>
        </authorList>
    </citation>
    <scope>NUCLEOTIDE SEQUENCE [LARGE SCALE GENOMIC DNA]</scope>
    <source>
        <strain evidence="4 5">ATCC 700815</strain>
    </source>
</reference>
<evidence type="ECO:0000313" key="4">
    <source>
        <dbReference type="EMBL" id="NNH10030.1"/>
    </source>
</evidence>
<dbReference type="EMBL" id="JABEMD010000004">
    <property type="protein sequence ID" value="NNH10030.1"/>
    <property type="molecule type" value="Genomic_DNA"/>
</dbReference>
<dbReference type="RefSeq" id="WP_151022804.1">
    <property type="nucleotide sequence ID" value="NZ_BAAAEB010000016.1"/>
</dbReference>
<sequence length="366" mass="41662">MPIEQTGSETGSETGSAAPFHGFRSFEARGGALESSWQAGRLEVRDARRNEPLAAFAVTHGPRPVLRLAESYVETEACADAAIAALEAITTQWGATAVDIHIEHQPTRALLHRRGVVRPHADGDRCEAAMLWQYAPLWLGGPLEAPYPLRHAMTGEKRHPVRPPKPAGTVYARYIPWLRRTFTLHVATVEHDLASLHRWMNDPDVAHFWQEQGDEEKHRRYLQGLIDDPHMLPLIASIDGTPFGYFEVYWAKENRIAPFYDANDYDRGWHVLIGEPAFRGKAFLTAWFPAIQHFQFLDDPRTQRIVGEPRSDHHRQIANLDRAGFSKVKLFDFPHKQAMLVMLLRERFFGEHLYLPADRDGLEMAS</sequence>
<dbReference type="GO" id="GO:0016410">
    <property type="term" value="F:N-acyltransferase activity"/>
    <property type="evidence" value="ECO:0007669"/>
    <property type="project" value="TreeGrafter"/>
</dbReference>
<name>A0A849B3J1_9BURK</name>
<feature type="domain" description="Acyltransferase MbtK/IucB-like conserved" evidence="3">
    <location>
        <begin position="185"/>
        <end position="232"/>
    </location>
</feature>
<evidence type="ECO:0000313" key="5">
    <source>
        <dbReference type="Proteomes" id="UP000542973"/>
    </source>
</evidence>
<evidence type="ECO:0000259" key="3">
    <source>
        <dbReference type="SMART" id="SM01006"/>
    </source>
</evidence>
<dbReference type="SMART" id="SM01006">
    <property type="entry name" value="AlcB"/>
    <property type="match status" value="1"/>
</dbReference>
<dbReference type="Pfam" id="PF13523">
    <property type="entry name" value="Acetyltransf_8"/>
    <property type="match status" value="1"/>
</dbReference>
<feature type="region of interest" description="Disordered" evidence="2">
    <location>
        <begin position="1"/>
        <end position="21"/>
    </location>
</feature>
<protein>
    <submittedName>
        <fullName evidence="4">Acetyltransferase</fullName>
    </submittedName>
</protein>
<proteinExistence type="predicted"/>
<accession>A0A849B3J1</accession>